<keyword evidence="3" id="KW-0238">DNA-binding</keyword>
<dbReference type="SUPFAM" id="SSF55781">
    <property type="entry name" value="GAF domain-like"/>
    <property type="match status" value="1"/>
</dbReference>
<organism evidence="9 10">
    <name type="scientific">Nonomuraea rubra</name>
    <dbReference type="NCBI Taxonomy" id="46180"/>
    <lineage>
        <taxon>Bacteria</taxon>
        <taxon>Bacillati</taxon>
        <taxon>Actinomycetota</taxon>
        <taxon>Actinomycetes</taxon>
        <taxon>Streptosporangiales</taxon>
        <taxon>Streptosporangiaceae</taxon>
        <taxon>Nonomuraea</taxon>
    </lineage>
</organism>
<dbReference type="AlphaFoldDB" id="A0A7X0NWV4"/>
<dbReference type="GO" id="GO:0003677">
    <property type="term" value="F:DNA binding"/>
    <property type="evidence" value="ECO:0007669"/>
    <property type="project" value="UniProtKB-KW"/>
</dbReference>
<dbReference type="EMBL" id="JACHMI010000001">
    <property type="protein sequence ID" value="MBB6551109.1"/>
    <property type="molecule type" value="Genomic_DNA"/>
</dbReference>
<protein>
    <recommendedName>
        <fullName evidence="6">Glycerol operon regulatory protein</fullName>
    </recommendedName>
</protein>
<comment type="function">
    <text evidence="5">May be an activator protein for the gylABX operon.</text>
</comment>
<dbReference type="SMART" id="SM00346">
    <property type="entry name" value="HTH_ICLR"/>
    <property type="match status" value="1"/>
</dbReference>
<sequence>MADLTPEPVPVSRAAGALLTGLDVLEALARRPEGLGVTAVAREVNADKGNVHRLLRVLEERGYVEQDPATKLFRVSTRIISLAGQVLRGVDLVGTAGPIMRELSAATGEAVHLARRTRGGGVYVAQERQAGGRITVETEIGAQPVIYASSTGKALYCTATEEELSALLPEPFTAYTMRTHTGIAGLMADLDQVCRRGYAIDDEELNLDVRCVAAPIFNLHGVPLASIGISGPASRVTLARIGELGHLVSAAAYRITQQMGGRVPAKFDAHPPTPTEIHG</sequence>
<dbReference type="PANTHER" id="PTHR30136">
    <property type="entry name" value="HELIX-TURN-HELIX TRANSCRIPTIONAL REGULATOR, ICLR FAMILY"/>
    <property type="match status" value="1"/>
</dbReference>
<comment type="caution">
    <text evidence="9">The sequence shown here is derived from an EMBL/GenBank/DDBJ whole genome shotgun (WGS) entry which is preliminary data.</text>
</comment>
<dbReference type="InterPro" id="IPR011991">
    <property type="entry name" value="ArsR-like_HTH"/>
</dbReference>
<feature type="domain" description="HTH iclR-type" evidence="7">
    <location>
        <begin position="15"/>
        <end position="77"/>
    </location>
</feature>
<dbReference type="GO" id="GO:0045892">
    <property type="term" value="P:negative regulation of DNA-templated transcription"/>
    <property type="evidence" value="ECO:0007669"/>
    <property type="project" value="TreeGrafter"/>
</dbReference>
<dbReference type="FunFam" id="1.10.10.10:FF:000056">
    <property type="entry name" value="IclR family transcriptional regulator"/>
    <property type="match status" value="1"/>
</dbReference>
<evidence type="ECO:0000256" key="6">
    <source>
        <dbReference type="ARBA" id="ARBA00070406"/>
    </source>
</evidence>
<dbReference type="Pfam" id="PF09339">
    <property type="entry name" value="HTH_IclR"/>
    <property type="match status" value="1"/>
</dbReference>
<feature type="domain" description="IclR-ED" evidence="8">
    <location>
        <begin position="78"/>
        <end position="261"/>
    </location>
</feature>
<evidence type="ECO:0000256" key="3">
    <source>
        <dbReference type="ARBA" id="ARBA00023125"/>
    </source>
</evidence>
<reference evidence="9 10" key="1">
    <citation type="submission" date="2020-08" db="EMBL/GenBank/DDBJ databases">
        <title>Sequencing the genomes of 1000 actinobacteria strains.</title>
        <authorList>
            <person name="Klenk H.-P."/>
        </authorList>
    </citation>
    <scope>NUCLEOTIDE SEQUENCE [LARGE SCALE GENOMIC DNA]</scope>
    <source>
        <strain evidence="9 10">DSM 43768</strain>
    </source>
</reference>
<dbReference type="SUPFAM" id="SSF46785">
    <property type="entry name" value="Winged helix' DNA-binding domain"/>
    <property type="match status" value="1"/>
</dbReference>
<dbReference type="PROSITE" id="PS51078">
    <property type="entry name" value="ICLR_ED"/>
    <property type="match status" value="1"/>
</dbReference>
<accession>A0A7X0NWV4</accession>
<name>A0A7X0NWV4_9ACTN</name>
<evidence type="ECO:0000256" key="1">
    <source>
        <dbReference type="ARBA" id="ARBA00022798"/>
    </source>
</evidence>
<evidence type="ECO:0000259" key="7">
    <source>
        <dbReference type="PROSITE" id="PS51077"/>
    </source>
</evidence>
<gene>
    <name evidence="9" type="ORF">HD593_005904</name>
</gene>
<dbReference type="InterPro" id="IPR050707">
    <property type="entry name" value="HTH_MetabolicPath_Reg"/>
</dbReference>
<keyword evidence="2" id="KW-0805">Transcription regulation</keyword>
<keyword evidence="1" id="KW-0319">Glycerol metabolism</keyword>
<dbReference type="PANTHER" id="PTHR30136:SF24">
    <property type="entry name" value="HTH-TYPE TRANSCRIPTIONAL REPRESSOR ALLR"/>
    <property type="match status" value="1"/>
</dbReference>
<evidence type="ECO:0000256" key="5">
    <source>
        <dbReference type="ARBA" id="ARBA00058938"/>
    </source>
</evidence>
<dbReference type="GO" id="GO:0003700">
    <property type="term" value="F:DNA-binding transcription factor activity"/>
    <property type="evidence" value="ECO:0007669"/>
    <property type="project" value="TreeGrafter"/>
</dbReference>
<proteinExistence type="predicted"/>
<dbReference type="CDD" id="cd00090">
    <property type="entry name" value="HTH_ARSR"/>
    <property type="match status" value="1"/>
</dbReference>
<dbReference type="GO" id="GO:0006071">
    <property type="term" value="P:glycerol metabolic process"/>
    <property type="evidence" value="ECO:0007669"/>
    <property type="project" value="UniProtKB-KW"/>
</dbReference>
<dbReference type="InterPro" id="IPR036390">
    <property type="entry name" value="WH_DNA-bd_sf"/>
</dbReference>
<evidence type="ECO:0000259" key="8">
    <source>
        <dbReference type="PROSITE" id="PS51078"/>
    </source>
</evidence>
<dbReference type="Gene3D" id="1.10.10.10">
    <property type="entry name" value="Winged helix-like DNA-binding domain superfamily/Winged helix DNA-binding domain"/>
    <property type="match status" value="1"/>
</dbReference>
<dbReference type="PROSITE" id="PS51077">
    <property type="entry name" value="HTH_ICLR"/>
    <property type="match status" value="1"/>
</dbReference>
<evidence type="ECO:0000313" key="10">
    <source>
        <dbReference type="Proteomes" id="UP000565579"/>
    </source>
</evidence>
<dbReference type="InterPro" id="IPR014757">
    <property type="entry name" value="Tscrpt_reg_IclR_C"/>
</dbReference>
<evidence type="ECO:0000256" key="2">
    <source>
        <dbReference type="ARBA" id="ARBA00023015"/>
    </source>
</evidence>
<dbReference type="InterPro" id="IPR036388">
    <property type="entry name" value="WH-like_DNA-bd_sf"/>
</dbReference>
<dbReference type="Pfam" id="PF01614">
    <property type="entry name" value="IclR_C"/>
    <property type="match status" value="1"/>
</dbReference>
<dbReference type="Gene3D" id="3.30.450.40">
    <property type="match status" value="1"/>
</dbReference>
<evidence type="ECO:0000256" key="4">
    <source>
        <dbReference type="ARBA" id="ARBA00023163"/>
    </source>
</evidence>
<dbReference type="InterPro" id="IPR029016">
    <property type="entry name" value="GAF-like_dom_sf"/>
</dbReference>
<dbReference type="Proteomes" id="UP000565579">
    <property type="component" value="Unassembled WGS sequence"/>
</dbReference>
<evidence type="ECO:0000313" key="9">
    <source>
        <dbReference type="EMBL" id="MBB6551109.1"/>
    </source>
</evidence>
<keyword evidence="4" id="KW-0804">Transcription</keyword>
<keyword evidence="10" id="KW-1185">Reference proteome</keyword>
<dbReference type="InterPro" id="IPR005471">
    <property type="entry name" value="Tscrpt_reg_IclR_N"/>
</dbReference>
<dbReference type="RefSeq" id="WP_185105256.1">
    <property type="nucleotide sequence ID" value="NZ_BAAAXY010000095.1"/>
</dbReference>